<evidence type="ECO:0000313" key="3">
    <source>
        <dbReference type="Proteomes" id="UP000322524"/>
    </source>
</evidence>
<dbReference type="Pfam" id="PF08281">
    <property type="entry name" value="Sigma70_r4_2"/>
    <property type="match status" value="1"/>
</dbReference>
<sequence>MIIIKKYSNLEDYMNQNRDFFSQPIVKGFFQQDSSHEELLEKAIILKDENSKRKLDSLFLKHFSLYRLVKYIATLSHFYSIDFDKRLRQEKIRFPVILDRPIDDLENESTLVDLLIYEQQKPYDIDMEVEIDVMEVIENDELFFAFNNLTEKERQVLHLIIIENKKQVDIARLFDESPQNVAKTKKRALKKIQRQLKNNS</sequence>
<gene>
    <name evidence="2" type="ORF">FZC76_22660</name>
</gene>
<proteinExistence type="predicted"/>
<dbReference type="SUPFAM" id="SSF88659">
    <property type="entry name" value="Sigma3 and sigma4 domains of RNA polymerase sigma factors"/>
    <property type="match status" value="1"/>
</dbReference>
<dbReference type="EMBL" id="VTEV01000019">
    <property type="protein sequence ID" value="TYS58403.1"/>
    <property type="molecule type" value="Genomic_DNA"/>
</dbReference>
<evidence type="ECO:0000259" key="1">
    <source>
        <dbReference type="Pfam" id="PF08281"/>
    </source>
</evidence>
<dbReference type="GO" id="GO:0016987">
    <property type="term" value="F:sigma factor activity"/>
    <property type="evidence" value="ECO:0007669"/>
    <property type="project" value="InterPro"/>
</dbReference>
<dbReference type="AlphaFoldDB" id="A0A5D4S460"/>
<evidence type="ECO:0000313" key="2">
    <source>
        <dbReference type="EMBL" id="TYS58403.1"/>
    </source>
</evidence>
<dbReference type="RefSeq" id="WP_148990363.1">
    <property type="nucleotide sequence ID" value="NZ_VTEV01000019.1"/>
</dbReference>
<dbReference type="InterPro" id="IPR014284">
    <property type="entry name" value="RNA_pol_sigma-70_dom"/>
</dbReference>
<dbReference type="GO" id="GO:0006352">
    <property type="term" value="P:DNA-templated transcription initiation"/>
    <property type="evidence" value="ECO:0007669"/>
    <property type="project" value="InterPro"/>
</dbReference>
<dbReference type="GO" id="GO:0003677">
    <property type="term" value="F:DNA binding"/>
    <property type="evidence" value="ECO:0007669"/>
    <property type="project" value="InterPro"/>
</dbReference>
<name>A0A5D4S460_9BACI</name>
<dbReference type="InterPro" id="IPR013249">
    <property type="entry name" value="RNA_pol_sigma70_r4_t2"/>
</dbReference>
<organism evidence="2 3">
    <name type="scientific">Sutcliffiella horikoshii</name>
    <dbReference type="NCBI Taxonomy" id="79883"/>
    <lineage>
        <taxon>Bacteria</taxon>
        <taxon>Bacillati</taxon>
        <taxon>Bacillota</taxon>
        <taxon>Bacilli</taxon>
        <taxon>Bacillales</taxon>
        <taxon>Bacillaceae</taxon>
        <taxon>Sutcliffiella</taxon>
    </lineage>
</organism>
<dbReference type="NCBIfam" id="TIGR02937">
    <property type="entry name" value="sigma70-ECF"/>
    <property type="match status" value="1"/>
</dbReference>
<accession>A0A5D4S460</accession>
<dbReference type="Proteomes" id="UP000322524">
    <property type="component" value="Unassembled WGS sequence"/>
</dbReference>
<protein>
    <submittedName>
        <fullName evidence="2">Sigma-70 family RNA polymerase sigma factor</fullName>
    </submittedName>
</protein>
<dbReference type="OrthoDB" id="2450987at2"/>
<dbReference type="InterPro" id="IPR013324">
    <property type="entry name" value="RNA_pol_sigma_r3/r4-like"/>
</dbReference>
<comment type="caution">
    <text evidence="2">The sequence shown here is derived from an EMBL/GenBank/DDBJ whole genome shotgun (WGS) entry which is preliminary data.</text>
</comment>
<dbReference type="Gene3D" id="1.20.140.160">
    <property type="match status" value="1"/>
</dbReference>
<feature type="domain" description="RNA polymerase sigma factor 70 region 4 type 2" evidence="1">
    <location>
        <begin position="145"/>
        <end position="192"/>
    </location>
</feature>
<reference evidence="2 3" key="1">
    <citation type="submission" date="2019-08" db="EMBL/GenBank/DDBJ databases">
        <title>Bacillus genomes from the desert of Cuatro Cienegas, Coahuila.</title>
        <authorList>
            <person name="Olmedo-Alvarez G."/>
        </authorList>
    </citation>
    <scope>NUCLEOTIDE SEQUENCE [LARGE SCALE GENOMIC DNA]</scope>
    <source>
        <strain evidence="2 3">CH28_1T</strain>
    </source>
</reference>